<dbReference type="Gene3D" id="3.40.50.720">
    <property type="entry name" value="NAD(P)-binding Rossmann-like Domain"/>
    <property type="match status" value="1"/>
</dbReference>
<sequence length="290" mass="32671">MRIFITGGSGLLGSKLAEIALEKGYEVYSGYNSHKPEFGKPVKFDLANSDSVVRAISEVKPDVIVHSAALTDVDRCEVEKDLAYKINVEGTKIVAEMARKVGAYMVYISTDYVFDGERGMYKEEDETHPINYYGYTKLLGEKYCRDFCIARTCVIYGAKPASGKVNFALWLINKLENGESVKIVTDQFITPTLNTNLAKMVFECAERKLKGVFHLAGATRVSRFEFAKEIARVFGLDDSLITPSRMDEINWIAKRPRDSSLDTSKARNLLDEKPYELRKALKTLKDEIEV</sequence>
<dbReference type="SUPFAM" id="SSF51735">
    <property type="entry name" value="NAD(P)-binding Rossmann-fold domains"/>
    <property type="match status" value="1"/>
</dbReference>
<reference evidence="3" key="1">
    <citation type="submission" date="2010-02" db="EMBL/GenBank/DDBJ databases">
        <title>Complete sequence of Ferroglobus placidus DSM 10642.</title>
        <authorList>
            <consortium name="US DOE Joint Genome Institute"/>
            <person name="Lucas S."/>
            <person name="Copeland A."/>
            <person name="Lapidus A."/>
            <person name="Cheng J.-F."/>
            <person name="Bruce D."/>
            <person name="Goodwin L."/>
            <person name="Pitluck S."/>
            <person name="Saunders E."/>
            <person name="Brettin T."/>
            <person name="Detter J.C."/>
            <person name="Han C."/>
            <person name="Tapia R."/>
            <person name="Larimer F."/>
            <person name="Land M."/>
            <person name="Hauser L."/>
            <person name="Kyrpides N."/>
            <person name="Ivanova N."/>
            <person name="Holmes D."/>
            <person name="Lovley D."/>
            <person name="Kyrpides N."/>
            <person name="Anderson I.J."/>
            <person name="Woyke T."/>
        </authorList>
    </citation>
    <scope>NUCLEOTIDE SEQUENCE [LARGE SCALE GENOMIC DNA]</scope>
    <source>
        <strain evidence="3">DSM 10642 / AEDII12DO</strain>
    </source>
</reference>
<dbReference type="CDD" id="cd05254">
    <property type="entry name" value="dTDP_HR_like_SDR_e"/>
    <property type="match status" value="1"/>
</dbReference>
<dbReference type="Proteomes" id="UP000002613">
    <property type="component" value="Chromosome"/>
</dbReference>
<dbReference type="KEGG" id="fpl:Ferp_2397"/>
<dbReference type="RefSeq" id="WP_012966846.1">
    <property type="nucleotide sequence ID" value="NC_013849.1"/>
</dbReference>
<dbReference type="STRING" id="589924.Ferp_2397"/>
<dbReference type="HOGENOM" id="CLU_045518_2_1_2"/>
<dbReference type="InterPro" id="IPR029903">
    <property type="entry name" value="RmlD-like-bd"/>
</dbReference>
<protein>
    <submittedName>
        <fullName evidence="2">dTDP-4-dehydrorhamnose reductase</fullName>
    </submittedName>
</protein>
<evidence type="ECO:0000259" key="1">
    <source>
        <dbReference type="Pfam" id="PF04321"/>
    </source>
</evidence>
<dbReference type="OrthoDB" id="4907at2157"/>
<accession>D3S220</accession>
<reference evidence="2 3" key="2">
    <citation type="journal article" date="2011" name="Stand. Genomic Sci.">
        <title>Complete genome sequence of Ferroglobus placidus AEDII12DO.</title>
        <authorList>
            <person name="Anderson I."/>
            <person name="Risso C."/>
            <person name="Holmes D."/>
            <person name="Lucas S."/>
            <person name="Copeland A."/>
            <person name="Lapidus A."/>
            <person name="Cheng J.F."/>
            <person name="Bruce D."/>
            <person name="Goodwin L."/>
            <person name="Pitluck S."/>
            <person name="Saunders E."/>
            <person name="Brettin T."/>
            <person name="Detter J.C."/>
            <person name="Han C."/>
            <person name="Tapia R."/>
            <person name="Larimer F."/>
            <person name="Land M."/>
            <person name="Hauser L."/>
            <person name="Woyke T."/>
            <person name="Lovley D."/>
            <person name="Kyrpides N."/>
            <person name="Ivanova N."/>
        </authorList>
    </citation>
    <scope>NUCLEOTIDE SEQUENCE [LARGE SCALE GENOMIC DNA]</scope>
    <source>
        <strain evidence="3">DSM 10642 / AEDII12DO</strain>
    </source>
</reference>
<evidence type="ECO:0000313" key="2">
    <source>
        <dbReference type="EMBL" id="ADC66511.1"/>
    </source>
</evidence>
<dbReference type="InterPro" id="IPR036291">
    <property type="entry name" value="NAD(P)-bd_dom_sf"/>
</dbReference>
<evidence type="ECO:0000313" key="3">
    <source>
        <dbReference type="Proteomes" id="UP000002613"/>
    </source>
</evidence>
<dbReference type="Gene3D" id="3.90.25.10">
    <property type="entry name" value="UDP-galactose 4-epimerase, domain 1"/>
    <property type="match status" value="1"/>
</dbReference>
<dbReference type="PANTHER" id="PTHR10491">
    <property type="entry name" value="DTDP-4-DEHYDRORHAMNOSE REDUCTASE"/>
    <property type="match status" value="1"/>
</dbReference>
<dbReference type="NCBIfam" id="TIGR01214">
    <property type="entry name" value="rmlD"/>
    <property type="match status" value="1"/>
</dbReference>
<dbReference type="Pfam" id="PF04321">
    <property type="entry name" value="RmlD_sub_bind"/>
    <property type="match status" value="1"/>
</dbReference>
<dbReference type="EMBL" id="CP001899">
    <property type="protein sequence ID" value="ADC66511.1"/>
    <property type="molecule type" value="Genomic_DNA"/>
</dbReference>
<keyword evidence="3" id="KW-1185">Reference proteome</keyword>
<feature type="domain" description="RmlD-like substrate binding" evidence="1">
    <location>
        <begin position="1"/>
        <end position="287"/>
    </location>
</feature>
<dbReference type="PaxDb" id="589924-Ferp_2397"/>
<dbReference type="eggNOG" id="arCOG01367">
    <property type="taxonomic scope" value="Archaea"/>
</dbReference>
<dbReference type="AlphaFoldDB" id="D3S220"/>
<proteinExistence type="predicted"/>
<dbReference type="InterPro" id="IPR005913">
    <property type="entry name" value="dTDP_dehydrorham_reduct"/>
</dbReference>
<organism evidence="2 3">
    <name type="scientific">Ferroglobus placidus (strain DSM 10642 / AEDII12DO)</name>
    <dbReference type="NCBI Taxonomy" id="589924"/>
    <lineage>
        <taxon>Archaea</taxon>
        <taxon>Methanobacteriati</taxon>
        <taxon>Methanobacteriota</taxon>
        <taxon>Archaeoglobi</taxon>
        <taxon>Archaeoglobales</taxon>
        <taxon>Archaeoglobaceae</taxon>
        <taxon>Ferroglobus</taxon>
    </lineage>
</organism>
<dbReference type="PANTHER" id="PTHR10491:SF4">
    <property type="entry name" value="METHIONINE ADENOSYLTRANSFERASE 2 SUBUNIT BETA"/>
    <property type="match status" value="1"/>
</dbReference>
<gene>
    <name evidence="2" type="ordered locus">Ferp_2397</name>
</gene>
<dbReference type="GeneID" id="8779938"/>
<name>D3S220_FERPA</name>